<dbReference type="EMBL" id="BJMM01000020">
    <property type="protein sequence ID" value="GEB51419.1"/>
    <property type="molecule type" value="Genomic_DNA"/>
</dbReference>
<keyword evidence="8" id="KW-1185">Reference proteome</keyword>
<feature type="active site" description="Proton donor" evidence="6">
    <location>
        <position position="20"/>
    </location>
</feature>
<comment type="subunit">
    <text evidence="6">Homodecamer.</text>
</comment>
<dbReference type="InterPro" id="IPR023750">
    <property type="entry name" value="RbsD-like_sf"/>
</dbReference>
<dbReference type="GO" id="GO:0048029">
    <property type="term" value="F:monosaccharide binding"/>
    <property type="evidence" value="ECO:0007669"/>
    <property type="project" value="InterPro"/>
</dbReference>
<evidence type="ECO:0000313" key="8">
    <source>
        <dbReference type="Proteomes" id="UP000319210"/>
    </source>
</evidence>
<dbReference type="InterPro" id="IPR023064">
    <property type="entry name" value="D-ribose_pyranase"/>
</dbReference>
<name>A0A4Y3R296_STRCI</name>
<comment type="function">
    <text evidence="6">Catalyzes the interconversion of beta-pyran and beta-furan forms of D-ribose.</text>
</comment>
<evidence type="ECO:0000313" key="7">
    <source>
        <dbReference type="EMBL" id="GEB51419.1"/>
    </source>
</evidence>
<keyword evidence="5 6" id="KW-0119">Carbohydrate metabolism</keyword>
<dbReference type="GO" id="GO:0016872">
    <property type="term" value="F:intramolecular lyase activity"/>
    <property type="evidence" value="ECO:0007669"/>
    <property type="project" value="UniProtKB-UniRule"/>
</dbReference>
<dbReference type="Pfam" id="PF05025">
    <property type="entry name" value="RbsD_FucU"/>
    <property type="match status" value="1"/>
</dbReference>
<organism evidence="7 8">
    <name type="scientific">Streptomyces cacaoi</name>
    <dbReference type="NCBI Taxonomy" id="1898"/>
    <lineage>
        <taxon>Bacteria</taxon>
        <taxon>Bacillati</taxon>
        <taxon>Actinomycetota</taxon>
        <taxon>Actinomycetes</taxon>
        <taxon>Kitasatosporales</taxon>
        <taxon>Streptomycetaceae</taxon>
        <taxon>Streptomyces</taxon>
    </lineage>
</organism>
<comment type="caution">
    <text evidence="7">The sequence shown here is derived from an EMBL/GenBank/DDBJ whole genome shotgun (WGS) entry which is preliminary data.</text>
</comment>
<dbReference type="AlphaFoldDB" id="A0A4Y3R296"/>
<keyword evidence="3 6" id="KW-0963">Cytoplasm</keyword>
<sequence>MKKSGILNRHLSGALARLGHTDLVMVCDAGLPIPEGPLVVDLAFRAGVPSFAEVLEGILDELEVEGAVAATEVREANPAASALLDRLFPASAPPAPGGPGLELVPHEELKTRTRQARLVVRTGEARPFANVLLRCGVPF</sequence>
<comment type="catalytic activity">
    <reaction evidence="1 6">
        <text>beta-D-ribopyranose = beta-D-ribofuranose</text>
        <dbReference type="Rhea" id="RHEA:25432"/>
        <dbReference type="ChEBI" id="CHEBI:27476"/>
        <dbReference type="ChEBI" id="CHEBI:47002"/>
        <dbReference type="EC" id="5.4.99.62"/>
    </reaction>
</comment>
<evidence type="ECO:0000256" key="5">
    <source>
        <dbReference type="ARBA" id="ARBA00023277"/>
    </source>
</evidence>
<accession>A0A4Y3R296</accession>
<dbReference type="GO" id="GO:0005829">
    <property type="term" value="C:cytosol"/>
    <property type="evidence" value="ECO:0007669"/>
    <property type="project" value="TreeGrafter"/>
</dbReference>
<dbReference type="SUPFAM" id="SSF102546">
    <property type="entry name" value="RbsD-like"/>
    <property type="match status" value="1"/>
</dbReference>
<dbReference type="PANTHER" id="PTHR37831:SF1">
    <property type="entry name" value="D-RIBOSE PYRANASE"/>
    <property type="match status" value="1"/>
</dbReference>
<comment type="pathway">
    <text evidence="6">Carbohydrate metabolism; D-ribose degradation; D-ribose 5-phosphate from beta-D-ribopyranose: step 1/2.</text>
</comment>
<dbReference type="UniPathway" id="UPA00916">
    <property type="reaction ID" value="UER00888"/>
</dbReference>
<dbReference type="RefSeq" id="WP_030877956.1">
    <property type="nucleotide sequence ID" value="NZ_BJMM01000020.1"/>
</dbReference>
<dbReference type="EC" id="5.4.99.62" evidence="2 6"/>
<evidence type="ECO:0000256" key="1">
    <source>
        <dbReference type="ARBA" id="ARBA00000223"/>
    </source>
</evidence>
<dbReference type="GO" id="GO:0019303">
    <property type="term" value="P:D-ribose catabolic process"/>
    <property type="evidence" value="ECO:0007669"/>
    <property type="project" value="UniProtKB-UniRule"/>
</dbReference>
<dbReference type="InterPro" id="IPR007721">
    <property type="entry name" value="RbsD_FucU"/>
</dbReference>
<gene>
    <name evidence="6 7" type="primary">rbsD</name>
    <name evidence="7" type="ORF">SCA03_39700</name>
</gene>
<dbReference type="Gene3D" id="3.40.1650.10">
    <property type="entry name" value="RbsD-like domain"/>
    <property type="match status" value="1"/>
</dbReference>
<feature type="binding site" evidence="6">
    <location>
        <begin position="128"/>
        <end position="130"/>
    </location>
    <ligand>
        <name>substrate</name>
    </ligand>
</feature>
<proteinExistence type="inferred from homology"/>
<protein>
    <recommendedName>
        <fullName evidence="2 6">D-ribose pyranase</fullName>
        <ecNumber evidence="2 6">5.4.99.62</ecNumber>
    </recommendedName>
</protein>
<comment type="subcellular location">
    <subcellularLocation>
        <location evidence="6">Cytoplasm</location>
    </subcellularLocation>
</comment>
<feature type="binding site" evidence="6">
    <location>
        <position position="106"/>
    </location>
    <ligand>
        <name>substrate</name>
    </ligand>
</feature>
<feature type="binding site" evidence="6">
    <location>
        <position position="28"/>
    </location>
    <ligand>
        <name>substrate</name>
    </ligand>
</feature>
<evidence type="ECO:0000256" key="6">
    <source>
        <dbReference type="HAMAP-Rule" id="MF_01661"/>
    </source>
</evidence>
<reference evidence="7 8" key="1">
    <citation type="submission" date="2019-06" db="EMBL/GenBank/DDBJ databases">
        <title>Whole genome shotgun sequence of Streptomyces cacaoi subsp. cacaoi NBRC 12748.</title>
        <authorList>
            <person name="Hosoyama A."/>
            <person name="Uohara A."/>
            <person name="Ohji S."/>
            <person name="Ichikawa N."/>
        </authorList>
    </citation>
    <scope>NUCLEOTIDE SEQUENCE [LARGE SCALE GENOMIC DNA]</scope>
    <source>
        <strain evidence="7 8">NBRC 12748</strain>
    </source>
</reference>
<evidence type="ECO:0000256" key="4">
    <source>
        <dbReference type="ARBA" id="ARBA00023235"/>
    </source>
</evidence>
<dbReference type="HAMAP" id="MF_01661">
    <property type="entry name" value="D_rib_pyranase"/>
    <property type="match status" value="1"/>
</dbReference>
<dbReference type="GO" id="GO:0062193">
    <property type="term" value="F:D-ribose pyranase activity"/>
    <property type="evidence" value="ECO:0007669"/>
    <property type="project" value="UniProtKB-EC"/>
</dbReference>
<keyword evidence="4 6" id="KW-0413">Isomerase</keyword>
<comment type="similarity">
    <text evidence="6">Belongs to the RbsD / FucU family. RbsD subfamily.</text>
</comment>
<evidence type="ECO:0000256" key="3">
    <source>
        <dbReference type="ARBA" id="ARBA00022490"/>
    </source>
</evidence>
<dbReference type="NCBIfam" id="NF008761">
    <property type="entry name" value="PRK11797.1"/>
    <property type="match status" value="1"/>
</dbReference>
<evidence type="ECO:0000256" key="2">
    <source>
        <dbReference type="ARBA" id="ARBA00012862"/>
    </source>
</evidence>
<dbReference type="FunFam" id="3.40.1650.10:FF:000004">
    <property type="entry name" value="D-ribose pyranase"/>
    <property type="match status" value="1"/>
</dbReference>
<dbReference type="PANTHER" id="PTHR37831">
    <property type="entry name" value="D-RIBOSE PYRANASE"/>
    <property type="match status" value="1"/>
</dbReference>
<dbReference type="Proteomes" id="UP000319210">
    <property type="component" value="Unassembled WGS sequence"/>
</dbReference>
<dbReference type="OrthoDB" id="9805009at2"/>